<dbReference type="EMBL" id="JBHRWI010000079">
    <property type="protein sequence ID" value="MFC3517415.1"/>
    <property type="molecule type" value="Genomic_DNA"/>
</dbReference>
<sequence length="1829" mass="198522">MSNPLVAPVKETSAMAGVPLLEDATGLKDAIESKNWAAVAIGAVGTALDVLTAVMDPFGAIFAAGVGWLMEHVGPLKQALDALTGNADQISSQAETWTNVAKELEGVSADLGDLVKKDLENWQGEAADSYRKRAEDTSALIASAQKGSEGAASGVKTAGEIVAAVRSLVRDTIADLVGHLISWALQVLLTAGIGMAWVGPQVAAAVAKTASKITQITTKLVKAFKALIPLLKKAGTLFEDAGKALKGLKGGKNAPTHTPKDINVKSEGTRSGPGGNEGTHTSGAEGGGGGGHHGGTGNTGNTHSSSWEGGGGHEGGGQGGSGSHDTGGNEVHTSSTQQPRGNQNAAEHHTDPKDVRDCGDPIDVATGAVFLVQEDLRLPGMLPLTVERTHRSSYRSGGFFGPTWSSTLDERLEIRDDGLHYAAPNGVLVRFPYPRDIEAVATDDGPYLALRRITTGFIVGDPQSNVIRYFTGDPDDRTLRLHALADSSGNRIVFRYEDGVPVEMEHSGGYRVTIDSADGLVTALRVPDAPVAIREYRYDSARRLTEVVDAVGTSHKFRYDADGRMVRWDDVNGRWYGYQYDSSGRCVRARGDGGYLDTELSYDRENLVTTVTDSLGAVRRFQLNEQLKVVAETDPLGNTSTTEYDEYGRVTASVNALGHATRWEYDEVGNVVAVTRPDGTRLANEYDERGLPVSTTGPSGDVWRYEYDEQGSLVKEIDPAGGSTAYTYDPVSGAVATRTDALGGVTRIESDAAGLPTAITAPDGAVTRYSYDALGAVVSITGPTGAFVERVRNAAGDLVQQRNADGTVSKFGFKAVGNVEESVDPRGGVHRVEYGAFGLPLSEQEPDGGVRRFGYDTELRLTTVTNERGLVWRYQYDQAGRVVAETDYNGRVLRYGYDAAGQLVRRVNAAGQAIALEYDALGRLVRRAADDDVAEFAYDHADRMILARNGETEVRFDYDATGQLVSEAINGRVVRSQYDALGRRIGRRTPSGAESSVGYDSADRPTAITTAGRTLRFEYDAAGQETVRRLFAGTAPVAELRQHWTSTGKLRGQTVVRGEETVQQRDYRYLPDGNLYATGDLLAGPRSFEVGPGGRVSAVQGPGWRETYGYDAAGAITEAGWPGDPAAAGPRTYRGTLVEAAGETRYAHDAEGRVVVRERRGQRWEYQWNSASRLTGVRTPDGTVWRYRYDALGRRVAKQRLDRSGAVAEQIEFAWDHYQPAEQVHSVPGRPQVATVWDWLPDSDQVLAQTERTLGERPGERFHAVVTDLVGAPAELLDGAGALAGHQRTSLWGSVVAEDGTARTPLRFPGQYYDPETGLHYNMHRYYDPETGRYLSHDPLGLGPSPDSLAYVDNPNAMIDPLGLTASAPVGPCPKKLEEMRRQQQQQQAAANAARTNNKRKRGNATSGQPPAKKAAKEPKNPPGTFGDKTNEAARIGDAHGYKVDGQQTNQLEHAGLHKAAAEDGSGAARKRSDEKTLENAGFGYYESHDFHRMHPGTGSGKQMHTSGFTGGKTHDEHQLTYAHAQRQAYERKDTSGLLQLNQMGYSHMEGKYTRPTYQVPGRQPHDTYVSPQEKVYHGDNPKHVHHPDFHDPKHGIHTYGTDTKPVPGKQHPDGSEVRERIENTPEQRQASADAYKQRAEDAKAEQARRDDLNEHRSEIENGNDAARKKELKDFDDEQRWMRGSEDSYHRMVDEMYAGGKGMPYAPAPGSKAHADMTASGDSFARTDPLTAGGRAEAHLAYEQRRTGEYPQGSADELLDKWGFQAPKDKNDPMWQRWQNGDYDPPELRGHDGNTPIPDAKRAEMKAMEERALAQQTRALELDENNGGL</sequence>
<protein>
    <submittedName>
        <fullName evidence="5">DUF6531 domain-containing protein</fullName>
    </submittedName>
</protein>
<feature type="compositionally biased region" description="Basic and acidic residues" evidence="2">
    <location>
        <begin position="258"/>
        <end position="268"/>
    </location>
</feature>
<feature type="region of interest" description="Disordered" evidence="2">
    <location>
        <begin position="1457"/>
        <end position="1476"/>
    </location>
</feature>
<evidence type="ECO:0000259" key="4">
    <source>
        <dbReference type="Pfam" id="PF25023"/>
    </source>
</evidence>
<accession>A0ABV7QY59</accession>
<feature type="region of interest" description="Disordered" evidence="2">
    <location>
        <begin position="1581"/>
        <end position="1672"/>
    </location>
</feature>
<dbReference type="RefSeq" id="WP_377873589.1">
    <property type="nucleotide sequence ID" value="NZ_JBHMAY010000053.1"/>
</dbReference>
<evidence type="ECO:0000256" key="2">
    <source>
        <dbReference type="SAM" id="MobiDB-lite"/>
    </source>
</evidence>
<reference evidence="6" key="1">
    <citation type="journal article" date="2019" name="Int. J. Syst. Evol. Microbiol.">
        <title>The Global Catalogue of Microorganisms (GCM) 10K type strain sequencing project: providing services to taxonomists for standard genome sequencing and annotation.</title>
        <authorList>
            <consortium name="The Broad Institute Genomics Platform"/>
            <consortium name="The Broad Institute Genome Sequencing Center for Infectious Disease"/>
            <person name="Wu L."/>
            <person name="Ma J."/>
        </authorList>
    </citation>
    <scope>NUCLEOTIDE SEQUENCE [LARGE SCALE GENOMIC DNA]</scope>
    <source>
        <strain evidence="6">CGMCC 4.7682</strain>
    </source>
</reference>
<feature type="compositionally biased region" description="Low complexity" evidence="2">
    <location>
        <begin position="1383"/>
        <end position="1396"/>
    </location>
</feature>
<feature type="compositionally biased region" description="Basic and acidic residues" evidence="2">
    <location>
        <begin position="1611"/>
        <end position="1626"/>
    </location>
</feature>
<keyword evidence="6" id="KW-1185">Reference proteome</keyword>
<dbReference type="Gene3D" id="1.20.1260.20">
    <property type="entry name" value="PPE superfamily"/>
    <property type="match status" value="1"/>
</dbReference>
<feature type="compositionally biased region" description="Low complexity" evidence="2">
    <location>
        <begin position="1404"/>
        <end position="1413"/>
    </location>
</feature>
<dbReference type="InterPro" id="IPR056823">
    <property type="entry name" value="TEN-like_YD-shell"/>
</dbReference>
<dbReference type="NCBIfam" id="TIGR03696">
    <property type="entry name" value="Rhs_assc_core"/>
    <property type="match status" value="1"/>
</dbReference>
<gene>
    <name evidence="5" type="ORF">ACFORO_45155</name>
</gene>
<feature type="compositionally biased region" description="Gly residues" evidence="2">
    <location>
        <begin position="308"/>
        <end position="322"/>
    </location>
</feature>
<feature type="domain" description="Teneurin-like YD-shell" evidence="4">
    <location>
        <begin position="600"/>
        <end position="785"/>
    </location>
</feature>
<dbReference type="InterPro" id="IPR022385">
    <property type="entry name" value="Rhs_assc_core"/>
</dbReference>
<feature type="compositionally biased region" description="Basic and acidic residues" evidence="2">
    <location>
        <begin position="1636"/>
        <end position="1672"/>
    </location>
</feature>
<name>A0ABV7QY59_9PSEU</name>
<dbReference type="PANTHER" id="PTHR32305">
    <property type="match status" value="1"/>
</dbReference>
<evidence type="ECO:0000259" key="3">
    <source>
        <dbReference type="Pfam" id="PF20148"/>
    </source>
</evidence>
<organism evidence="5 6">
    <name type="scientific">Amycolatopsis halotolerans</name>
    <dbReference type="NCBI Taxonomy" id="330083"/>
    <lineage>
        <taxon>Bacteria</taxon>
        <taxon>Bacillati</taxon>
        <taxon>Actinomycetota</taxon>
        <taxon>Actinomycetes</taxon>
        <taxon>Pseudonocardiales</taxon>
        <taxon>Pseudonocardiaceae</taxon>
        <taxon>Amycolatopsis</taxon>
    </lineage>
</organism>
<dbReference type="PANTHER" id="PTHR32305:SF15">
    <property type="entry name" value="PROTEIN RHSA-RELATED"/>
    <property type="match status" value="1"/>
</dbReference>
<dbReference type="NCBIfam" id="TIGR01643">
    <property type="entry name" value="YD_repeat_2x"/>
    <property type="match status" value="10"/>
</dbReference>
<feature type="compositionally biased region" description="Polar residues" evidence="2">
    <location>
        <begin position="331"/>
        <end position="345"/>
    </location>
</feature>
<evidence type="ECO:0000256" key="1">
    <source>
        <dbReference type="ARBA" id="ARBA00022737"/>
    </source>
</evidence>
<dbReference type="Pfam" id="PF25023">
    <property type="entry name" value="TEN_YD-shell"/>
    <property type="match status" value="3"/>
</dbReference>
<feature type="compositionally biased region" description="Basic and acidic residues" evidence="2">
    <location>
        <begin position="1581"/>
        <end position="1595"/>
    </location>
</feature>
<evidence type="ECO:0000313" key="6">
    <source>
        <dbReference type="Proteomes" id="UP001595764"/>
    </source>
</evidence>
<feature type="region of interest" description="Disordered" evidence="2">
    <location>
        <begin position="1370"/>
        <end position="1431"/>
    </location>
</feature>
<keyword evidence="1" id="KW-0677">Repeat</keyword>
<feature type="domain" description="DUF6531" evidence="3">
    <location>
        <begin position="359"/>
        <end position="431"/>
    </location>
</feature>
<feature type="compositionally biased region" description="Basic and acidic residues" evidence="2">
    <location>
        <begin position="346"/>
        <end position="359"/>
    </location>
</feature>
<feature type="region of interest" description="Disordered" evidence="2">
    <location>
        <begin position="1768"/>
        <end position="1807"/>
    </location>
</feature>
<dbReference type="Pfam" id="PF20148">
    <property type="entry name" value="DUF6531"/>
    <property type="match status" value="1"/>
</dbReference>
<dbReference type="InterPro" id="IPR050708">
    <property type="entry name" value="T6SS_VgrG/RHS"/>
</dbReference>
<dbReference type="InterPro" id="IPR006530">
    <property type="entry name" value="YD"/>
</dbReference>
<dbReference type="Proteomes" id="UP001595764">
    <property type="component" value="Unassembled WGS sequence"/>
</dbReference>
<evidence type="ECO:0000313" key="5">
    <source>
        <dbReference type="EMBL" id="MFC3517415.1"/>
    </source>
</evidence>
<dbReference type="Gene3D" id="2.180.10.10">
    <property type="entry name" value="RHS repeat-associated core"/>
    <property type="match status" value="3"/>
</dbReference>
<feature type="region of interest" description="Disordered" evidence="2">
    <location>
        <begin position="246"/>
        <end position="360"/>
    </location>
</feature>
<proteinExistence type="predicted"/>
<comment type="caution">
    <text evidence="5">The sequence shown here is derived from an EMBL/GenBank/DDBJ whole genome shotgun (WGS) entry which is preliminary data.</text>
</comment>
<feature type="domain" description="Teneurin-like YD-shell" evidence="4">
    <location>
        <begin position="1016"/>
        <end position="1338"/>
    </location>
</feature>
<dbReference type="InterPro" id="IPR038332">
    <property type="entry name" value="PPE_sf"/>
</dbReference>
<feature type="compositionally biased region" description="Gly residues" evidence="2">
    <location>
        <begin position="284"/>
        <end position="298"/>
    </location>
</feature>
<feature type="region of interest" description="Disordered" evidence="2">
    <location>
        <begin position="1492"/>
        <end position="1515"/>
    </location>
</feature>
<dbReference type="InterPro" id="IPR045351">
    <property type="entry name" value="DUF6531"/>
</dbReference>
<feature type="domain" description="Teneurin-like YD-shell" evidence="4">
    <location>
        <begin position="855"/>
        <end position="1010"/>
    </location>
</feature>